<keyword evidence="2" id="KW-0472">Membrane</keyword>
<evidence type="ECO:0008006" key="5">
    <source>
        <dbReference type="Google" id="ProtNLM"/>
    </source>
</evidence>
<protein>
    <recommendedName>
        <fullName evidence="5">Transmembrane protein</fullName>
    </recommendedName>
</protein>
<feature type="coiled-coil region" evidence="1">
    <location>
        <begin position="130"/>
        <end position="158"/>
    </location>
</feature>
<dbReference type="Proteomes" id="UP001295684">
    <property type="component" value="Unassembled WGS sequence"/>
</dbReference>
<gene>
    <name evidence="3" type="ORF">ECRASSUSDP1_LOCUS19223</name>
</gene>
<proteinExistence type="predicted"/>
<evidence type="ECO:0000256" key="2">
    <source>
        <dbReference type="SAM" id="Phobius"/>
    </source>
</evidence>
<comment type="caution">
    <text evidence="3">The sequence shown here is derived from an EMBL/GenBank/DDBJ whole genome shotgun (WGS) entry which is preliminary data.</text>
</comment>
<evidence type="ECO:0000313" key="3">
    <source>
        <dbReference type="EMBL" id="CAI2377833.1"/>
    </source>
</evidence>
<keyword evidence="4" id="KW-1185">Reference proteome</keyword>
<evidence type="ECO:0000256" key="1">
    <source>
        <dbReference type="SAM" id="Coils"/>
    </source>
</evidence>
<keyword evidence="2" id="KW-1133">Transmembrane helix</keyword>
<reference evidence="3" key="1">
    <citation type="submission" date="2023-07" db="EMBL/GenBank/DDBJ databases">
        <authorList>
            <consortium name="AG Swart"/>
            <person name="Singh M."/>
            <person name="Singh A."/>
            <person name="Seah K."/>
            <person name="Emmerich C."/>
        </authorList>
    </citation>
    <scope>NUCLEOTIDE SEQUENCE</scope>
    <source>
        <strain evidence="3">DP1</strain>
    </source>
</reference>
<keyword evidence="2" id="KW-0812">Transmembrane</keyword>
<sequence length="233" mass="26522">MNGFGYGSMNGSPYGSGMGGGYMGNQYNQNNQQQPPEDQQNFMNSIRTLVSGLSAVTGISYGLSTFFGLFYKAIKFLNIFKGKKKTTDLLDSVWRYTVRKHSRRGVWQMLKILVVSILFCSVHLFSESISRQAEQNCKDQQEASIEEEKEEANDISVEDFMLQRKSDNQKSIEIGEENEKSTEVEEEESIKLDSLHDLSNCELFTISEDTEKICEFDQTEVKGDLSRYLGHHI</sequence>
<accession>A0AAD1XRE2</accession>
<keyword evidence="1" id="KW-0175">Coiled coil</keyword>
<dbReference type="EMBL" id="CAMPGE010019504">
    <property type="protein sequence ID" value="CAI2377833.1"/>
    <property type="molecule type" value="Genomic_DNA"/>
</dbReference>
<feature type="transmembrane region" description="Helical" evidence="2">
    <location>
        <begin position="49"/>
        <end position="71"/>
    </location>
</feature>
<evidence type="ECO:0000313" key="4">
    <source>
        <dbReference type="Proteomes" id="UP001295684"/>
    </source>
</evidence>
<organism evidence="3 4">
    <name type="scientific">Euplotes crassus</name>
    <dbReference type="NCBI Taxonomy" id="5936"/>
    <lineage>
        <taxon>Eukaryota</taxon>
        <taxon>Sar</taxon>
        <taxon>Alveolata</taxon>
        <taxon>Ciliophora</taxon>
        <taxon>Intramacronucleata</taxon>
        <taxon>Spirotrichea</taxon>
        <taxon>Hypotrichia</taxon>
        <taxon>Euplotida</taxon>
        <taxon>Euplotidae</taxon>
        <taxon>Moneuplotes</taxon>
    </lineage>
</organism>
<name>A0AAD1XRE2_EUPCR</name>
<dbReference type="AlphaFoldDB" id="A0AAD1XRE2"/>